<protein>
    <recommendedName>
        <fullName evidence="3">Type 1 phosphatases regulator</fullName>
    </recommendedName>
</protein>
<sequence>MASVAQRQAQPAQPSTSQTAAPTQTRTETSAPAILRLRGAHSNGRSVQWRSDVVDNEGLGRKKSKVCCIYHRPKGVDESSDDSSSSSDSSSSDSDSDSDSEPDQDKRIRSGGGGGGRGHHGHSHNHDHDHGDGNGCNHDHGGGRERKHGGDKGKKRERRPSPNAYEKMPKYKPKDGGAGPSNPPPQGPAGSK</sequence>
<feature type="region of interest" description="Disordered" evidence="4">
    <location>
        <begin position="1"/>
        <end position="192"/>
    </location>
</feature>
<evidence type="ECO:0000256" key="1">
    <source>
        <dbReference type="ARBA" id="ARBA00003401"/>
    </source>
</evidence>
<proteinExistence type="inferred from homology"/>
<dbReference type="GO" id="GO:0008157">
    <property type="term" value="F:protein phosphatase 1 binding"/>
    <property type="evidence" value="ECO:0007669"/>
    <property type="project" value="TreeGrafter"/>
</dbReference>
<dbReference type="Pfam" id="PF07491">
    <property type="entry name" value="PPI_Ypi1"/>
    <property type="match status" value="1"/>
</dbReference>
<dbReference type="GO" id="GO:0005634">
    <property type="term" value="C:nucleus"/>
    <property type="evidence" value="ECO:0007669"/>
    <property type="project" value="UniProtKB-SubCell"/>
</dbReference>
<dbReference type="Proteomes" id="UP001278500">
    <property type="component" value="Unassembled WGS sequence"/>
</dbReference>
<organism evidence="5 6">
    <name type="scientific">Neurospora tetraspora</name>
    <dbReference type="NCBI Taxonomy" id="94610"/>
    <lineage>
        <taxon>Eukaryota</taxon>
        <taxon>Fungi</taxon>
        <taxon>Dikarya</taxon>
        <taxon>Ascomycota</taxon>
        <taxon>Pezizomycotina</taxon>
        <taxon>Sordariomycetes</taxon>
        <taxon>Sordariomycetidae</taxon>
        <taxon>Sordariales</taxon>
        <taxon>Sordariaceae</taxon>
        <taxon>Neurospora</taxon>
    </lineage>
</organism>
<keyword evidence="3" id="KW-0539">Nucleus</keyword>
<reference evidence="5" key="2">
    <citation type="submission" date="2023-06" db="EMBL/GenBank/DDBJ databases">
        <authorList>
            <consortium name="Lawrence Berkeley National Laboratory"/>
            <person name="Haridas S."/>
            <person name="Hensen N."/>
            <person name="Bonometti L."/>
            <person name="Westerberg I."/>
            <person name="Brannstrom I.O."/>
            <person name="Guillou S."/>
            <person name="Cros-Aarteil S."/>
            <person name="Calhoun S."/>
            <person name="Kuo A."/>
            <person name="Mondo S."/>
            <person name="Pangilinan J."/>
            <person name="Riley R."/>
            <person name="Labutti K."/>
            <person name="Andreopoulos B."/>
            <person name="Lipzen A."/>
            <person name="Chen C."/>
            <person name="Yanf M."/>
            <person name="Daum C."/>
            <person name="Ng V."/>
            <person name="Clum A."/>
            <person name="Steindorff A."/>
            <person name="Ohm R."/>
            <person name="Martin F."/>
            <person name="Silar P."/>
            <person name="Natvig D."/>
            <person name="Lalanne C."/>
            <person name="Gautier V."/>
            <person name="Ament-Velasquez S.L."/>
            <person name="Kruys A."/>
            <person name="Hutchinson M.I."/>
            <person name="Powell A.J."/>
            <person name="Barry K."/>
            <person name="Miller A.N."/>
            <person name="Grigoriev I.V."/>
            <person name="Debuchy R."/>
            <person name="Gladieux P."/>
            <person name="Thoren M.H."/>
            <person name="Johannesson H."/>
        </authorList>
    </citation>
    <scope>NUCLEOTIDE SEQUENCE</scope>
    <source>
        <strain evidence="5">CBS 560.94</strain>
    </source>
</reference>
<comment type="subcellular location">
    <subcellularLocation>
        <location evidence="3">Nucleus</location>
    </subcellularLocation>
</comment>
<evidence type="ECO:0000256" key="4">
    <source>
        <dbReference type="SAM" id="MobiDB-lite"/>
    </source>
</evidence>
<comment type="caution">
    <text evidence="5">The sequence shown here is derived from an EMBL/GenBank/DDBJ whole genome shotgun (WGS) entry which is preliminary data.</text>
</comment>
<feature type="compositionally biased region" description="Basic and acidic residues" evidence="4">
    <location>
        <begin position="124"/>
        <end position="154"/>
    </location>
</feature>
<feature type="compositionally biased region" description="Pro residues" evidence="4">
    <location>
        <begin position="181"/>
        <end position="192"/>
    </location>
</feature>
<dbReference type="GeneID" id="87858948"/>
<dbReference type="PANTHER" id="PTHR20835:SF0">
    <property type="entry name" value="E3 UBIQUITIN-PROTEIN LIGASE PPP1R11"/>
    <property type="match status" value="1"/>
</dbReference>
<comment type="similarity">
    <text evidence="2 3">Belongs to the YPI1 family.</text>
</comment>
<dbReference type="GO" id="GO:0004865">
    <property type="term" value="F:protein serine/threonine phosphatase inhibitor activity"/>
    <property type="evidence" value="ECO:0007669"/>
    <property type="project" value="UniProtKB-UniRule"/>
</dbReference>
<gene>
    <name evidence="5" type="ORF">B0H65DRAFT_201352</name>
</gene>
<evidence type="ECO:0000256" key="3">
    <source>
        <dbReference type="RuleBase" id="RU367162"/>
    </source>
</evidence>
<dbReference type="InterPro" id="IPR011107">
    <property type="entry name" value="PPI_Ypi1"/>
</dbReference>
<dbReference type="AlphaFoldDB" id="A0AAE0JF83"/>
<accession>A0AAE0JF83</accession>
<name>A0AAE0JF83_9PEZI</name>
<dbReference type="EMBL" id="JAUEPP010000004">
    <property type="protein sequence ID" value="KAK3345272.1"/>
    <property type="molecule type" value="Genomic_DNA"/>
</dbReference>
<evidence type="ECO:0000313" key="5">
    <source>
        <dbReference type="EMBL" id="KAK3345272.1"/>
    </source>
</evidence>
<comment type="function">
    <text evidence="1 3">Regulator of type 1 phosphatases which maintains protein phosphatase activity under strict control.</text>
</comment>
<keyword evidence="6" id="KW-1185">Reference proteome</keyword>
<evidence type="ECO:0000313" key="6">
    <source>
        <dbReference type="Proteomes" id="UP001278500"/>
    </source>
</evidence>
<dbReference type="PANTHER" id="PTHR20835">
    <property type="entry name" value="E3 UBIQUITIN-PROTEIN LIGASE PPP1R11-RELATED"/>
    <property type="match status" value="1"/>
</dbReference>
<evidence type="ECO:0000256" key="2">
    <source>
        <dbReference type="ARBA" id="ARBA00005605"/>
    </source>
</evidence>
<feature type="compositionally biased region" description="Polar residues" evidence="4">
    <location>
        <begin position="1"/>
        <end position="30"/>
    </location>
</feature>
<reference evidence="5" key="1">
    <citation type="journal article" date="2023" name="Mol. Phylogenet. Evol.">
        <title>Genome-scale phylogeny and comparative genomics of the fungal order Sordariales.</title>
        <authorList>
            <person name="Hensen N."/>
            <person name="Bonometti L."/>
            <person name="Westerberg I."/>
            <person name="Brannstrom I.O."/>
            <person name="Guillou S."/>
            <person name="Cros-Aarteil S."/>
            <person name="Calhoun S."/>
            <person name="Haridas S."/>
            <person name="Kuo A."/>
            <person name="Mondo S."/>
            <person name="Pangilinan J."/>
            <person name="Riley R."/>
            <person name="LaButti K."/>
            <person name="Andreopoulos B."/>
            <person name="Lipzen A."/>
            <person name="Chen C."/>
            <person name="Yan M."/>
            <person name="Daum C."/>
            <person name="Ng V."/>
            <person name="Clum A."/>
            <person name="Steindorff A."/>
            <person name="Ohm R.A."/>
            <person name="Martin F."/>
            <person name="Silar P."/>
            <person name="Natvig D.O."/>
            <person name="Lalanne C."/>
            <person name="Gautier V."/>
            <person name="Ament-Velasquez S.L."/>
            <person name="Kruys A."/>
            <person name="Hutchinson M.I."/>
            <person name="Powell A.J."/>
            <person name="Barry K."/>
            <person name="Miller A.N."/>
            <person name="Grigoriev I.V."/>
            <person name="Debuchy R."/>
            <person name="Gladieux P."/>
            <person name="Hiltunen Thoren M."/>
            <person name="Johannesson H."/>
        </authorList>
    </citation>
    <scope>NUCLEOTIDE SEQUENCE</scope>
    <source>
        <strain evidence="5">CBS 560.94</strain>
    </source>
</reference>
<dbReference type="RefSeq" id="XP_062681885.1">
    <property type="nucleotide sequence ID" value="XM_062821794.1"/>
</dbReference>
<feature type="compositionally biased region" description="Low complexity" evidence="4">
    <location>
        <begin position="82"/>
        <end position="93"/>
    </location>
</feature>